<dbReference type="InterPro" id="IPR003416">
    <property type="entry name" value="MgtC/SapB/SrpB/YhiD_fam"/>
</dbReference>
<accession>A0A5D4K9A2</accession>
<feature type="transmembrane region" description="Helical" evidence="7">
    <location>
        <begin position="111"/>
        <end position="142"/>
    </location>
</feature>
<dbReference type="GO" id="GO:0005886">
    <property type="term" value="C:plasma membrane"/>
    <property type="evidence" value="ECO:0007669"/>
    <property type="project" value="UniProtKB-SubCell"/>
</dbReference>
<dbReference type="PRINTS" id="PR01837">
    <property type="entry name" value="MGTCSAPBPROT"/>
</dbReference>
<comment type="subcellular location">
    <subcellularLocation>
        <location evidence="1">Cell membrane</location>
        <topology evidence="1">Multi-pass membrane protein</topology>
    </subcellularLocation>
</comment>
<feature type="transmembrane region" description="Helical" evidence="7">
    <location>
        <begin position="40"/>
        <end position="59"/>
    </location>
</feature>
<evidence type="ECO:0000256" key="5">
    <source>
        <dbReference type="ARBA" id="ARBA00022989"/>
    </source>
</evidence>
<evidence type="ECO:0000256" key="3">
    <source>
        <dbReference type="ARBA" id="ARBA00022475"/>
    </source>
</evidence>
<evidence type="ECO:0000256" key="2">
    <source>
        <dbReference type="ARBA" id="ARBA00009298"/>
    </source>
</evidence>
<reference evidence="9 10" key="1">
    <citation type="submission" date="2019-08" db="EMBL/GenBank/DDBJ databases">
        <title>Bacillus genomes from the desert of Cuatro Cienegas, Coahuila.</title>
        <authorList>
            <person name="Olmedo-Alvarez G."/>
        </authorList>
    </citation>
    <scope>NUCLEOTIDE SEQUENCE [LARGE SCALE GENOMIC DNA]</scope>
    <source>
        <strain evidence="9 10">CH40_1T</strain>
    </source>
</reference>
<evidence type="ECO:0000256" key="1">
    <source>
        <dbReference type="ARBA" id="ARBA00004651"/>
    </source>
</evidence>
<proteinExistence type="inferred from homology"/>
<comment type="similarity">
    <text evidence="2">Belongs to the MgtC/SapB family.</text>
</comment>
<keyword evidence="4 7" id="KW-0812">Transmembrane</keyword>
<comment type="caution">
    <text evidence="9">The sequence shown here is derived from an EMBL/GenBank/DDBJ whole genome shotgun (WGS) entry which is preliminary data.</text>
</comment>
<name>A0A5D4K9A2_9BACI</name>
<feature type="transmembrane region" description="Helical" evidence="7">
    <location>
        <begin position="12"/>
        <end position="28"/>
    </location>
</feature>
<dbReference type="PANTHER" id="PTHR33778">
    <property type="entry name" value="PROTEIN MGTC"/>
    <property type="match status" value="1"/>
</dbReference>
<evidence type="ECO:0000256" key="6">
    <source>
        <dbReference type="ARBA" id="ARBA00023136"/>
    </source>
</evidence>
<dbReference type="InterPro" id="IPR049177">
    <property type="entry name" value="MgtC_SapB_SrpB_YhiD_N"/>
</dbReference>
<feature type="transmembrane region" description="Helical" evidence="7">
    <location>
        <begin position="80"/>
        <end position="99"/>
    </location>
</feature>
<organism evidence="9 10">
    <name type="scientific">Rossellomorea vietnamensis</name>
    <dbReference type="NCBI Taxonomy" id="218284"/>
    <lineage>
        <taxon>Bacteria</taxon>
        <taxon>Bacillati</taxon>
        <taxon>Bacillota</taxon>
        <taxon>Bacilli</taxon>
        <taxon>Bacillales</taxon>
        <taxon>Bacillaceae</taxon>
        <taxon>Rossellomorea</taxon>
    </lineage>
</organism>
<dbReference type="Pfam" id="PF02308">
    <property type="entry name" value="MgtC"/>
    <property type="match status" value="1"/>
</dbReference>
<keyword evidence="3" id="KW-1003">Cell membrane</keyword>
<evidence type="ECO:0000313" key="9">
    <source>
        <dbReference type="EMBL" id="TYR73868.1"/>
    </source>
</evidence>
<evidence type="ECO:0000256" key="4">
    <source>
        <dbReference type="ARBA" id="ARBA00022692"/>
    </source>
</evidence>
<evidence type="ECO:0000313" key="10">
    <source>
        <dbReference type="Proteomes" id="UP000323317"/>
    </source>
</evidence>
<sequence length="238" mass="26351">MSFFTDEMLTSTIRLLVIVLLSGLIGIEREVKNHPAGLRTHIVVGVGSCMLTLVSLFGFEDYIRAHEDMRGFDPSRIPSYIISGIGFLGAGTILVQGGITVKGLTTAASIWVVAGLGIVVGIGMYYEAVLATIIIITTLFFLNRFEKLYKKKVDTKEHMLMTIALSRGEGHIKRINTELFSHSIEITQFNLEEDKSDDKGLLKYTLSLSIKQKTDLADLLEKMQGMSFITSANINKRT</sequence>
<protein>
    <submittedName>
        <fullName evidence="9">MgtC/SapB family protein</fullName>
    </submittedName>
</protein>
<keyword evidence="6 7" id="KW-0472">Membrane</keyword>
<dbReference type="EMBL" id="VTEH01000015">
    <property type="protein sequence ID" value="TYR73868.1"/>
    <property type="molecule type" value="Genomic_DNA"/>
</dbReference>
<evidence type="ECO:0000256" key="7">
    <source>
        <dbReference type="SAM" id="Phobius"/>
    </source>
</evidence>
<evidence type="ECO:0000259" key="8">
    <source>
        <dbReference type="Pfam" id="PF02308"/>
    </source>
</evidence>
<keyword evidence="5 7" id="KW-1133">Transmembrane helix</keyword>
<dbReference type="AlphaFoldDB" id="A0A5D4K9A2"/>
<dbReference type="RefSeq" id="WP_148948024.1">
    <property type="nucleotide sequence ID" value="NZ_JBNILU010000028.1"/>
</dbReference>
<feature type="domain" description="MgtC/SapB/SrpB/YhiD N-terminal" evidence="8">
    <location>
        <begin position="15"/>
        <end position="147"/>
    </location>
</feature>
<dbReference type="PANTHER" id="PTHR33778:SF1">
    <property type="entry name" value="MAGNESIUM TRANSPORTER YHID-RELATED"/>
    <property type="match status" value="1"/>
</dbReference>
<dbReference type="Proteomes" id="UP000323317">
    <property type="component" value="Unassembled WGS sequence"/>
</dbReference>
<gene>
    <name evidence="9" type="ORF">FZC79_17270</name>
</gene>